<dbReference type="InterPro" id="IPR001792">
    <property type="entry name" value="Acylphosphatase-like_dom"/>
</dbReference>
<accession>A0A7Z9BL37</accession>
<organism evidence="8 9">
    <name type="scientific">Planktothrix serta PCC 8927</name>
    <dbReference type="NCBI Taxonomy" id="671068"/>
    <lineage>
        <taxon>Bacteria</taxon>
        <taxon>Bacillati</taxon>
        <taxon>Cyanobacteriota</taxon>
        <taxon>Cyanophyceae</taxon>
        <taxon>Oscillatoriophycideae</taxon>
        <taxon>Oscillatoriales</taxon>
        <taxon>Microcoleaceae</taxon>
        <taxon>Planktothrix</taxon>
    </lineage>
</organism>
<dbReference type="PROSITE" id="PS51160">
    <property type="entry name" value="ACYLPHOSPHATASE_3"/>
    <property type="match status" value="1"/>
</dbReference>
<evidence type="ECO:0000256" key="5">
    <source>
        <dbReference type="PROSITE-ProRule" id="PRU00520"/>
    </source>
</evidence>
<evidence type="ECO:0000259" key="7">
    <source>
        <dbReference type="PROSITE" id="PS51160"/>
    </source>
</evidence>
<dbReference type="Proteomes" id="UP000184550">
    <property type="component" value="Unassembled WGS sequence"/>
</dbReference>
<dbReference type="Gene3D" id="3.30.70.100">
    <property type="match status" value="1"/>
</dbReference>
<dbReference type="InterPro" id="IPR036046">
    <property type="entry name" value="Acylphosphatase-like_dom_sf"/>
</dbReference>
<gene>
    <name evidence="8" type="primary">acyP</name>
    <name evidence="8" type="ORF">PL8927_550018</name>
</gene>
<dbReference type="EC" id="3.6.1.7" evidence="2 5"/>
<comment type="catalytic activity">
    <reaction evidence="4 5">
        <text>an acyl phosphate + H2O = a carboxylate + phosphate + H(+)</text>
        <dbReference type="Rhea" id="RHEA:14965"/>
        <dbReference type="ChEBI" id="CHEBI:15377"/>
        <dbReference type="ChEBI" id="CHEBI:15378"/>
        <dbReference type="ChEBI" id="CHEBI:29067"/>
        <dbReference type="ChEBI" id="CHEBI:43474"/>
        <dbReference type="ChEBI" id="CHEBI:59918"/>
        <dbReference type="EC" id="3.6.1.7"/>
    </reaction>
</comment>
<proteinExistence type="inferred from homology"/>
<dbReference type="PANTHER" id="PTHR47268">
    <property type="entry name" value="ACYLPHOSPHATASE"/>
    <property type="match status" value="1"/>
</dbReference>
<name>A0A7Z9BL37_9CYAN</name>
<evidence type="ECO:0000256" key="2">
    <source>
        <dbReference type="ARBA" id="ARBA00012150"/>
    </source>
</evidence>
<dbReference type="NCBIfam" id="NF011016">
    <property type="entry name" value="PRK14444.1"/>
    <property type="match status" value="1"/>
</dbReference>
<dbReference type="PROSITE" id="PS00151">
    <property type="entry name" value="ACYLPHOSPHATASE_2"/>
    <property type="match status" value="1"/>
</dbReference>
<protein>
    <recommendedName>
        <fullName evidence="3 5">acylphosphatase</fullName>
        <ecNumber evidence="2 5">3.6.1.7</ecNumber>
    </recommendedName>
</protein>
<evidence type="ECO:0000256" key="4">
    <source>
        <dbReference type="ARBA" id="ARBA00047645"/>
    </source>
</evidence>
<feature type="active site" evidence="5">
    <location>
        <position position="26"/>
    </location>
</feature>
<dbReference type="InterPro" id="IPR017968">
    <property type="entry name" value="Acylphosphatase_CS"/>
</dbReference>
<dbReference type="Pfam" id="PF00708">
    <property type="entry name" value="Acylphosphatase"/>
    <property type="match status" value="1"/>
</dbReference>
<evidence type="ECO:0000256" key="3">
    <source>
        <dbReference type="ARBA" id="ARBA00015991"/>
    </source>
</evidence>
<keyword evidence="5 8" id="KW-0378">Hydrolase</keyword>
<keyword evidence="9" id="KW-1185">Reference proteome</keyword>
<dbReference type="GO" id="GO:0003998">
    <property type="term" value="F:acylphosphatase activity"/>
    <property type="evidence" value="ECO:0007669"/>
    <property type="project" value="UniProtKB-EC"/>
</dbReference>
<evidence type="ECO:0000256" key="6">
    <source>
        <dbReference type="RuleBase" id="RU004168"/>
    </source>
</evidence>
<comment type="caution">
    <text evidence="8">The sequence shown here is derived from an EMBL/GenBank/DDBJ whole genome shotgun (WGS) entry which is preliminary data.</text>
</comment>
<dbReference type="SUPFAM" id="SSF54975">
    <property type="entry name" value="Acylphosphatase/BLUF domain-like"/>
    <property type="match status" value="1"/>
</dbReference>
<sequence length="101" mass="11498">MEMSSESIIVRAHVFVSGQVQGVGYRYYTQKQATHRGIQGWVRNLADGRVEAVFEGNRNTVDGMIQWCYHGPKSAHPRDVIVHFEEPEGLQGFEIQYKKGC</sequence>
<feature type="domain" description="Acylphosphatase-like" evidence="7">
    <location>
        <begin position="11"/>
        <end position="97"/>
    </location>
</feature>
<reference evidence="8" key="1">
    <citation type="submission" date="2019-10" db="EMBL/GenBank/DDBJ databases">
        <authorList>
            <consortium name="Genoscope - CEA"/>
            <person name="William W."/>
        </authorList>
    </citation>
    <scope>NUCLEOTIDE SEQUENCE [LARGE SCALE GENOMIC DNA]</scope>
    <source>
        <strain evidence="8">BBR_PRJEB10992</strain>
    </source>
</reference>
<dbReference type="EMBL" id="CZCU02000130">
    <property type="protein sequence ID" value="VXD16562.1"/>
    <property type="molecule type" value="Genomic_DNA"/>
</dbReference>
<feature type="active site" evidence="5">
    <location>
        <position position="44"/>
    </location>
</feature>
<dbReference type="InterPro" id="IPR020456">
    <property type="entry name" value="Acylphosphatase"/>
</dbReference>
<dbReference type="AlphaFoldDB" id="A0A7Z9BL37"/>
<evidence type="ECO:0000313" key="9">
    <source>
        <dbReference type="Proteomes" id="UP000184550"/>
    </source>
</evidence>
<evidence type="ECO:0000256" key="1">
    <source>
        <dbReference type="ARBA" id="ARBA00005614"/>
    </source>
</evidence>
<dbReference type="PANTHER" id="PTHR47268:SF4">
    <property type="entry name" value="ACYLPHOSPHATASE"/>
    <property type="match status" value="1"/>
</dbReference>
<evidence type="ECO:0000313" key="8">
    <source>
        <dbReference type="EMBL" id="VXD16562.1"/>
    </source>
</evidence>
<comment type="similarity">
    <text evidence="1 6">Belongs to the acylphosphatase family.</text>
</comment>